<sequence length="112" mass="12366">MPSQIQPKDNEARDASNSINSPMQPNSDFRMPGATATFTDFDTIEDIRFDVDLSAGDLEALFHKGVNAQRKIIVSNGKHIPSTPSVTLFHAIQKLAPQPRSDLFVNPMIESK</sequence>
<dbReference type="EMBL" id="CP063407">
    <property type="protein sequence ID" value="QSZ32182.1"/>
    <property type="molecule type" value="Genomic_DNA"/>
</dbReference>
<dbReference type="AlphaFoldDB" id="A0A8A3PAQ0"/>
<evidence type="ECO:0000313" key="3">
    <source>
        <dbReference type="Proteomes" id="UP000672032"/>
    </source>
</evidence>
<organism evidence="2 3">
    <name type="scientific">Monilinia vaccinii-corymbosi</name>
    <dbReference type="NCBI Taxonomy" id="61207"/>
    <lineage>
        <taxon>Eukaryota</taxon>
        <taxon>Fungi</taxon>
        <taxon>Dikarya</taxon>
        <taxon>Ascomycota</taxon>
        <taxon>Pezizomycotina</taxon>
        <taxon>Leotiomycetes</taxon>
        <taxon>Helotiales</taxon>
        <taxon>Sclerotiniaceae</taxon>
        <taxon>Monilinia</taxon>
    </lineage>
</organism>
<accession>A0A8A3PAQ0</accession>
<evidence type="ECO:0000313" key="2">
    <source>
        <dbReference type="EMBL" id="QSZ32182.1"/>
    </source>
</evidence>
<evidence type="ECO:0000256" key="1">
    <source>
        <dbReference type="SAM" id="MobiDB-lite"/>
    </source>
</evidence>
<dbReference type="OrthoDB" id="3014581at2759"/>
<feature type="region of interest" description="Disordered" evidence="1">
    <location>
        <begin position="1"/>
        <end position="32"/>
    </location>
</feature>
<name>A0A8A3PAQ0_9HELO</name>
<proteinExistence type="predicted"/>
<keyword evidence="3" id="KW-1185">Reference proteome</keyword>
<dbReference type="Proteomes" id="UP000672032">
    <property type="component" value="Chromosome 3"/>
</dbReference>
<feature type="compositionally biased region" description="Polar residues" evidence="1">
    <location>
        <begin position="15"/>
        <end position="27"/>
    </location>
</feature>
<gene>
    <name evidence="2" type="ORF">DSL72_001753</name>
</gene>
<protein>
    <submittedName>
        <fullName evidence="2">Uncharacterized protein</fullName>
    </submittedName>
</protein>
<reference evidence="2" key="1">
    <citation type="submission" date="2020-10" db="EMBL/GenBank/DDBJ databases">
        <title>Genome Sequence of Monilinia vaccinii-corymbosi Sheds Light on Mummy Berry Disease Infection of Blueberry and Mating Type.</title>
        <authorList>
            <person name="Yow A.G."/>
            <person name="Zhang Y."/>
            <person name="Bansal K."/>
            <person name="Eacker S.M."/>
            <person name="Sullivan S."/>
            <person name="Liachko I."/>
            <person name="Cubeta M.A."/>
            <person name="Rollins J.A."/>
            <person name="Ashrafi H."/>
        </authorList>
    </citation>
    <scope>NUCLEOTIDE SEQUENCE</scope>
    <source>
        <strain evidence="2">RL-1</strain>
    </source>
</reference>